<dbReference type="GO" id="GO:0051301">
    <property type="term" value="P:cell division"/>
    <property type="evidence" value="ECO:0007669"/>
    <property type="project" value="UniProtKB-KW"/>
</dbReference>
<dbReference type="InterPro" id="IPR007235">
    <property type="entry name" value="Glyco_trans_28_C"/>
</dbReference>
<keyword evidence="3 10" id="KW-0328">Glycosyltransferase</keyword>
<dbReference type="Gene3D" id="3.40.50.2000">
    <property type="entry name" value="Glycogen Phosphorylase B"/>
    <property type="match status" value="2"/>
</dbReference>
<accession>A0A4V3V016</accession>
<evidence type="ECO:0000313" key="14">
    <source>
        <dbReference type="Proteomes" id="UP000309450"/>
    </source>
</evidence>
<evidence type="ECO:0000259" key="12">
    <source>
        <dbReference type="Pfam" id="PF04101"/>
    </source>
</evidence>
<dbReference type="RefSeq" id="WP_136395907.1">
    <property type="nucleotide sequence ID" value="NZ_SSND01000006.1"/>
</dbReference>
<dbReference type="EC" id="2.4.1.227" evidence="10"/>
<dbReference type="GO" id="GO:0071555">
    <property type="term" value="P:cell wall organization"/>
    <property type="evidence" value="ECO:0007669"/>
    <property type="project" value="UniProtKB-KW"/>
</dbReference>
<evidence type="ECO:0000256" key="7">
    <source>
        <dbReference type="ARBA" id="ARBA00023136"/>
    </source>
</evidence>
<dbReference type="PANTHER" id="PTHR21015">
    <property type="entry name" value="UDP-N-ACETYLGLUCOSAMINE--N-ACETYLMURAMYL-(PENTAPEPTIDE) PYROPHOSPHORYL-UNDECAPRENOL N-ACETYLGLUCOSAMINE TRANSFERASE 1"/>
    <property type="match status" value="1"/>
</dbReference>
<comment type="subcellular location">
    <subcellularLocation>
        <location evidence="10">Cell membrane</location>
        <topology evidence="10">Peripheral membrane protein</topology>
        <orientation evidence="10">Cytoplasmic side</orientation>
    </subcellularLocation>
</comment>
<dbReference type="GO" id="GO:0008360">
    <property type="term" value="P:regulation of cell shape"/>
    <property type="evidence" value="ECO:0007669"/>
    <property type="project" value="UniProtKB-KW"/>
</dbReference>
<comment type="caution">
    <text evidence="13">The sequence shown here is derived from an EMBL/GenBank/DDBJ whole genome shotgun (WGS) entry which is preliminary data.</text>
</comment>
<name>A0A4V3V016_9RHOB</name>
<dbReference type="GO" id="GO:0051991">
    <property type="term" value="F:UDP-N-acetyl-D-glucosamine:N-acetylmuramoyl-L-alanyl-D-glutamyl-meso-2,6-diaminopimelyl-D-alanyl-D-alanine-diphosphoundecaprenol 4-beta-N-acetylglucosaminlytransferase activity"/>
    <property type="evidence" value="ECO:0007669"/>
    <property type="project" value="RHEA"/>
</dbReference>
<keyword evidence="4 10" id="KW-0808">Transferase</keyword>
<feature type="binding site" evidence="10">
    <location>
        <begin position="15"/>
        <end position="17"/>
    </location>
    <ligand>
        <name>UDP-N-acetyl-alpha-D-glucosamine</name>
        <dbReference type="ChEBI" id="CHEBI:57705"/>
    </ligand>
</feature>
<comment type="caution">
    <text evidence="10">Lacks conserved residue(s) required for the propagation of feature annotation.</text>
</comment>
<dbReference type="PANTHER" id="PTHR21015:SF22">
    <property type="entry name" value="GLYCOSYLTRANSFERASE"/>
    <property type="match status" value="1"/>
</dbReference>
<feature type="domain" description="Glycosyl transferase family 28 C-terminal" evidence="12">
    <location>
        <begin position="188"/>
        <end position="354"/>
    </location>
</feature>
<feature type="binding site" evidence="10">
    <location>
        <position position="127"/>
    </location>
    <ligand>
        <name>UDP-N-acetyl-alpha-D-glucosamine</name>
        <dbReference type="ChEBI" id="CHEBI:57705"/>
    </ligand>
</feature>
<keyword evidence="7 10" id="KW-0472">Membrane</keyword>
<keyword evidence="6 10" id="KW-0573">Peptidoglycan synthesis</keyword>
<evidence type="ECO:0000256" key="10">
    <source>
        <dbReference type="HAMAP-Rule" id="MF_00033"/>
    </source>
</evidence>
<feature type="binding site" evidence="10">
    <location>
        <position position="295"/>
    </location>
    <ligand>
        <name>UDP-N-acetyl-alpha-D-glucosamine</name>
        <dbReference type="ChEBI" id="CHEBI:57705"/>
    </ligand>
</feature>
<dbReference type="GO" id="GO:0005886">
    <property type="term" value="C:plasma membrane"/>
    <property type="evidence" value="ECO:0007669"/>
    <property type="project" value="UniProtKB-SubCell"/>
</dbReference>
<comment type="function">
    <text evidence="10">Cell wall formation. Catalyzes the transfer of a GlcNAc subunit on undecaprenyl-pyrophosphoryl-MurNAc-pentapeptide (lipid intermediate I) to form undecaprenyl-pyrophosphoryl-MurNAc-(pentapeptide)GlcNAc (lipid intermediate II).</text>
</comment>
<gene>
    <name evidence="10" type="primary">murG</name>
    <name evidence="13" type="ORF">E7811_17145</name>
</gene>
<feature type="binding site" evidence="10">
    <location>
        <position position="194"/>
    </location>
    <ligand>
        <name>UDP-N-acetyl-alpha-D-glucosamine</name>
        <dbReference type="ChEBI" id="CHEBI:57705"/>
    </ligand>
</feature>
<keyword evidence="14" id="KW-1185">Reference proteome</keyword>
<dbReference type="GO" id="GO:0009252">
    <property type="term" value="P:peptidoglycan biosynthetic process"/>
    <property type="evidence" value="ECO:0007669"/>
    <property type="project" value="UniProtKB-UniRule"/>
</dbReference>
<keyword evidence="5 10" id="KW-0133">Cell shape</keyword>
<evidence type="ECO:0000256" key="1">
    <source>
        <dbReference type="ARBA" id="ARBA00022475"/>
    </source>
</evidence>
<dbReference type="InterPro" id="IPR004276">
    <property type="entry name" value="GlycoTrans_28_N"/>
</dbReference>
<evidence type="ECO:0000256" key="4">
    <source>
        <dbReference type="ARBA" id="ARBA00022679"/>
    </source>
</evidence>
<dbReference type="UniPathway" id="UPA00219"/>
<dbReference type="Pfam" id="PF04101">
    <property type="entry name" value="Glyco_tran_28_C"/>
    <property type="match status" value="1"/>
</dbReference>
<dbReference type="Pfam" id="PF03033">
    <property type="entry name" value="Glyco_transf_28"/>
    <property type="match status" value="1"/>
</dbReference>
<comment type="catalytic activity">
    <reaction evidence="10">
        <text>di-trans,octa-cis-undecaprenyl diphospho-N-acetyl-alpha-D-muramoyl-L-alanyl-D-glutamyl-meso-2,6-diaminopimeloyl-D-alanyl-D-alanine + UDP-N-acetyl-alpha-D-glucosamine = di-trans,octa-cis-undecaprenyl diphospho-[N-acetyl-alpha-D-glucosaminyl-(1-&gt;4)]-N-acetyl-alpha-D-muramoyl-L-alanyl-D-glutamyl-meso-2,6-diaminopimeloyl-D-alanyl-D-alanine + UDP + H(+)</text>
        <dbReference type="Rhea" id="RHEA:31227"/>
        <dbReference type="ChEBI" id="CHEBI:15378"/>
        <dbReference type="ChEBI" id="CHEBI:57705"/>
        <dbReference type="ChEBI" id="CHEBI:58223"/>
        <dbReference type="ChEBI" id="CHEBI:61387"/>
        <dbReference type="ChEBI" id="CHEBI:61388"/>
        <dbReference type="EC" id="2.4.1.227"/>
    </reaction>
</comment>
<evidence type="ECO:0000256" key="3">
    <source>
        <dbReference type="ARBA" id="ARBA00022676"/>
    </source>
</evidence>
<dbReference type="OrthoDB" id="9808936at2"/>
<sequence>MPGRNPLLMIAAGGTGGHMFPAQALAEHFIARGWRVKLSTDARGARYAGGFPAAVQIEQVASATFARGGALAKLAVPFRILGGVLGATFGMLVDRPAVVVGFGGYPSIPALAAAWILRRPRMIHEQNGVLGRVNQVFARRVDAVACGTWPTTLPAGVEGTHTGNPVRAAVRDRAGAGYIPPGDYPMSLLVIGGSQGARILSEVVPAAVAALPERIRHNLRVSHQARDEDMAQVIATYDAAGIRAEVQPFFSDIPRRLSEAQLVVSRSGASSVADISVVGRPSILIPFAAATADHQTANARGLVEGEAAILIPESALDAASLSAQMAAVLENPTAAERMAANALAQGRPDATERLAEMVLRLAKDTPEEPR</sequence>
<comment type="pathway">
    <text evidence="10">Cell wall biogenesis; peptidoglycan biosynthesis.</text>
</comment>
<keyword evidence="8 10" id="KW-0131">Cell cycle</keyword>
<evidence type="ECO:0000313" key="13">
    <source>
        <dbReference type="EMBL" id="THD81194.1"/>
    </source>
</evidence>
<evidence type="ECO:0000259" key="11">
    <source>
        <dbReference type="Pfam" id="PF03033"/>
    </source>
</evidence>
<evidence type="ECO:0000256" key="5">
    <source>
        <dbReference type="ARBA" id="ARBA00022960"/>
    </source>
</evidence>
<dbReference type="GO" id="GO:0050511">
    <property type="term" value="F:undecaprenyldiphospho-muramoylpentapeptide beta-N-acetylglucosaminyltransferase activity"/>
    <property type="evidence" value="ECO:0007669"/>
    <property type="project" value="UniProtKB-UniRule"/>
</dbReference>
<evidence type="ECO:0000256" key="8">
    <source>
        <dbReference type="ARBA" id="ARBA00023306"/>
    </source>
</evidence>
<feature type="domain" description="Glycosyltransferase family 28 N-terminal" evidence="11">
    <location>
        <begin position="9"/>
        <end position="145"/>
    </location>
</feature>
<keyword evidence="1 10" id="KW-1003">Cell membrane</keyword>
<dbReference type="AlphaFoldDB" id="A0A4V3V016"/>
<keyword evidence="9 10" id="KW-0961">Cell wall biogenesis/degradation</keyword>
<dbReference type="Proteomes" id="UP000309450">
    <property type="component" value="Unassembled WGS sequence"/>
</dbReference>
<evidence type="ECO:0000256" key="9">
    <source>
        <dbReference type="ARBA" id="ARBA00023316"/>
    </source>
</evidence>
<dbReference type="CDD" id="cd03785">
    <property type="entry name" value="GT28_MurG"/>
    <property type="match status" value="1"/>
</dbReference>
<comment type="similarity">
    <text evidence="10">Belongs to the glycosyltransferase 28 family. MurG subfamily.</text>
</comment>
<dbReference type="EMBL" id="SSND01000006">
    <property type="protein sequence ID" value="THD81194.1"/>
    <property type="molecule type" value="Genomic_DNA"/>
</dbReference>
<dbReference type="GO" id="GO:0005975">
    <property type="term" value="P:carbohydrate metabolic process"/>
    <property type="evidence" value="ECO:0007669"/>
    <property type="project" value="InterPro"/>
</dbReference>
<dbReference type="HAMAP" id="MF_00033">
    <property type="entry name" value="MurG"/>
    <property type="match status" value="1"/>
</dbReference>
<dbReference type="InterPro" id="IPR006009">
    <property type="entry name" value="GlcNAc_MurG"/>
</dbReference>
<evidence type="ECO:0000256" key="2">
    <source>
        <dbReference type="ARBA" id="ARBA00022618"/>
    </source>
</evidence>
<feature type="binding site" evidence="10">
    <location>
        <position position="167"/>
    </location>
    <ligand>
        <name>UDP-N-acetyl-alpha-D-glucosamine</name>
        <dbReference type="ChEBI" id="CHEBI:57705"/>
    </ligand>
</feature>
<organism evidence="13 14">
    <name type="scientific">Aliigemmobacter aestuarii</name>
    <dbReference type="NCBI Taxonomy" id="1445661"/>
    <lineage>
        <taxon>Bacteria</taxon>
        <taxon>Pseudomonadati</taxon>
        <taxon>Pseudomonadota</taxon>
        <taxon>Alphaproteobacteria</taxon>
        <taxon>Rhodobacterales</taxon>
        <taxon>Paracoccaceae</taxon>
        <taxon>Aliigemmobacter</taxon>
    </lineage>
</organism>
<dbReference type="SUPFAM" id="SSF53756">
    <property type="entry name" value="UDP-Glycosyltransferase/glycogen phosphorylase"/>
    <property type="match status" value="1"/>
</dbReference>
<evidence type="ECO:0000256" key="6">
    <source>
        <dbReference type="ARBA" id="ARBA00022984"/>
    </source>
</evidence>
<protein>
    <recommendedName>
        <fullName evidence="10">UDP-N-acetylglucosamine--N-acetylmuramyl-(pentapeptide) pyrophosphoryl-undecaprenol N-acetylglucosamine transferase</fullName>
        <ecNumber evidence="10">2.4.1.227</ecNumber>
    </recommendedName>
    <alternativeName>
        <fullName evidence="10">Undecaprenyl-PP-MurNAc-pentapeptide-UDPGlcNAc GlcNAc transferase</fullName>
    </alternativeName>
</protein>
<reference evidence="13 14" key="1">
    <citation type="submission" date="2019-04" db="EMBL/GenBank/DDBJ databases">
        <title>Draft genome sequence of Gemmobacter aestuarii sp. nov.</title>
        <authorList>
            <person name="Hameed A."/>
            <person name="Lin S.-Y."/>
            <person name="Shahina M."/>
            <person name="Lai W.-A."/>
            <person name="Young C.-C."/>
        </authorList>
    </citation>
    <scope>NUCLEOTIDE SEQUENCE [LARGE SCALE GENOMIC DNA]</scope>
    <source>
        <strain evidence="13 14">CC-PW-75</strain>
    </source>
</reference>
<proteinExistence type="inferred from homology"/>
<keyword evidence="2 10" id="KW-0132">Cell division</keyword>